<feature type="compositionally biased region" description="Polar residues" evidence="1">
    <location>
        <begin position="107"/>
        <end position="117"/>
    </location>
</feature>
<dbReference type="STRING" id="397945.Aave_2524"/>
<dbReference type="EMBL" id="CP000512">
    <property type="protein sequence ID" value="ABM33097.1"/>
    <property type="molecule type" value="Genomic_DNA"/>
</dbReference>
<feature type="compositionally biased region" description="Low complexity" evidence="1">
    <location>
        <begin position="144"/>
        <end position="154"/>
    </location>
</feature>
<gene>
    <name evidence="2" type="ordered locus">Aave_2524</name>
</gene>
<feature type="region of interest" description="Disordered" evidence="1">
    <location>
        <begin position="1"/>
        <end position="221"/>
    </location>
</feature>
<evidence type="ECO:0000313" key="2">
    <source>
        <dbReference type="EMBL" id="ABM33097.1"/>
    </source>
</evidence>
<dbReference type="AlphaFoldDB" id="A1TQ59"/>
<evidence type="ECO:0000256" key="1">
    <source>
        <dbReference type="SAM" id="MobiDB-lite"/>
    </source>
</evidence>
<feature type="compositionally biased region" description="Basic and acidic residues" evidence="1">
    <location>
        <begin position="123"/>
        <end position="139"/>
    </location>
</feature>
<dbReference type="KEGG" id="aav:Aave_2524"/>
<organism evidence="2 3">
    <name type="scientific">Paracidovorax citrulli (strain AAC00-1)</name>
    <name type="common">Acidovorax citrulli</name>
    <dbReference type="NCBI Taxonomy" id="397945"/>
    <lineage>
        <taxon>Bacteria</taxon>
        <taxon>Pseudomonadati</taxon>
        <taxon>Pseudomonadota</taxon>
        <taxon>Betaproteobacteria</taxon>
        <taxon>Burkholderiales</taxon>
        <taxon>Comamonadaceae</taxon>
        <taxon>Paracidovorax</taxon>
    </lineage>
</organism>
<dbReference type="Proteomes" id="UP000002596">
    <property type="component" value="Chromosome"/>
</dbReference>
<protein>
    <submittedName>
        <fullName evidence="2">Uncharacterized protein</fullName>
    </submittedName>
</protein>
<proteinExistence type="predicted"/>
<sequence>MRGHRRHQGHRILQPPRPQQLRYRMALRGAGQPGLISPASTEPPACQPSGRQRQHQQRRRQGRHHPSRAARAHPLDAREAHRQQYEQHDEGIGRCGSQQLDAEETPVAQQRQIQQWRGATPLDARENAEQQPCRREAADHTGSAHPACAAASTAQVSTLSASVNATAPPVSKACAAGARVSRNAPRPARRRHPRTPPPPPDPAGRAQAAHRLCRPGPRPAR</sequence>
<dbReference type="RefSeq" id="WP_011795624.1">
    <property type="nucleotide sequence ID" value="NC_008752.1"/>
</dbReference>
<reference evidence="2 3" key="1">
    <citation type="submission" date="2006-12" db="EMBL/GenBank/DDBJ databases">
        <title>Complete sequence of Acidovorax avenae subsp. citrulli AAC00-1.</title>
        <authorList>
            <consortium name="US DOE Joint Genome Institute"/>
            <person name="Copeland A."/>
            <person name="Lucas S."/>
            <person name="Lapidus A."/>
            <person name="Barry K."/>
            <person name="Detter J.C."/>
            <person name="Glavina del Rio T."/>
            <person name="Dalin E."/>
            <person name="Tice H."/>
            <person name="Pitluck S."/>
            <person name="Kiss H."/>
            <person name="Brettin T."/>
            <person name="Bruce D."/>
            <person name="Han C."/>
            <person name="Tapia R."/>
            <person name="Gilna P."/>
            <person name="Schmutz J."/>
            <person name="Larimer F."/>
            <person name="Land M."/>
            <person name="Hauser L."/>
            <person name="Kyrpides N."/>
            <person name="Kim E."/>
            <person name="Stahl D."/>
            <person name="Richardson P."/>
        </authorList>
    </citation>
    <scope>NUCLEOTIDE SEQUENCE [LARGE SCALE GENOMIC DNA]</scope>
    <source>
        <strain evidence="2 3">AAC00-1</strain>
    </source>
</reference>
<dbReference type="HOGENOM" id="CLU_1248367_0_0_4"/>
<name>A1TQ59_PARC0</name>
<feature type="compositionally biased region" description="Basic residues" evidence="1">
    <location>
        <begin position="52"/>
        <end position="71"/>
    </location>
</feature>
<feature type="compositionally biased region" description="Basic residues" evidence="1">
    <location>
        <begin position="1"/>
        <end position="10"/>
    </location>
</feature>
<feature type="compositionally biased region" description="Polar residues" evidence="1">
    <location>
        <begin position="155"/>
        <end position="165"/>
    </location>
</feature>
<evidence type="ECO:0000313" key="3">
    <source>
        <dbReference type="Proteomes" id="UP000002596"/>
    </source>
</evidence>
<accession>A1TQ59</accession>
<feature type="compositionally biased region" description="Basic and acidic residues" evidence="1">
    <location>
        <begin position="73"/>
        <end position="92"/>
    </location>
</feature>